<dbReference type="InterPro" id="IPR058923">
    <property type="entry name" value="RCC1-like_dom"/>
</dbReference>
<dbReference type="GO" id="GO:0016567">
    <property type="term" value="P:protein ubiquitination"/>
    <property type="evidence" value="ECO:0007669"/>
    <property type="project" value="TreeGrafter"/>
</dbReference>
<evidence type="ECO:0000259" key="6">
    <source>
        <dbReference type="Pfam" id="PF25390"/>
    </source>
</evidence>
<feature type="compositionally biased region" description="Basic and acidic residues" evidence="3">
    <location>
        <begin position="557"/>
        <end position="575"/>
    </location>
</feature>
<gene>
    <name evidence="7" type="ORF">TWF970_007564</name>
</gene>
<feature type="domain" description="AAR2 C-terminal" evidence="4">
    <location>
        <begin position="578"/>
        <end position="796"/>
    </location>
</feature>
<evidence type="ECO:0000259" key="5">
    <source>
        <dbReference type="Pfam" id="PF20981"/>
    </source>
</evidence>
<dbReference type="InterPro" id="IPR009091">
    <property type="entry name" value="RCC1/BLIP-II"/>
</dbReference>
<dbReference type="InterPro" id="IPR038516">
    <property type="entry name" value="AAR2_N_sf"/>
</dbReference>
<protein>
    <submittedName>
        <fullName evidence="7">Uncharacterized protein</fullName>
    </submittedName>
</protein>
<dbReference type="Gene3D" id="2.130.10.30">
    <property type="entry name" value="Regulator of chromosome condensation 1/beta-lactamase-inhibitor protein II"/>
    <property type="match status" value="3"/>
</dbReference>
<dbReference type="InterPro" id="IPR038514">
    <property type="entry name" value="AAR2_C_sf"/>
</dbReference>
<dbReference type="GO" id="GO:0006511">
    <property type="term" value="P:ubiquitin-dependent protein catabolic process"/>
    <property type="evidence" value="ECO:0007669"/>
    <property type="project" value="TreeGrafter"/>
</dbReference>
<name>A0A7C8R6Z2_ORBOL</name>
<proteinExistence type="predicted"/>
<feature type="repeat" description="RCC1" evidence="2">
    <location>
        <begin position="330"/>
        <end position="388"/>
    </location>
</feature>
<dbReference type="PROSITE" id="PS50012">
    <property type="entry name" value="RCC1_3"/>
    <property type="match status" value="5"/>
</dbReference>
<feature type="region of interest" description="Disordered" evidence="3">
    <location>
        <begin position="622"/>
        <end position="648"/>
    </location>
</feature>
<dbReference type="Gene3D" id="1.25.40.550">
    <property type="entry name" value="Aar2, C-terminal domain-like"/>
    <property type="match status" value="1"/>
</dbReference>
<dbReference type="CDD" id="cd13778">
    <property type="entry name" value="Aar2_C"/>
    <property type="match status" value="1"/>
</dbReference>
<dbReference type="Proteomes" id="UP000474640">
    <property type="component" value="Unassembled WGS sequence"/>
</dbReference>
<feature type="region of interest" description="Disordered" evidence="3">
    <location>
        <begin position="548"/>
        <end position="575"/>
    </location>
</feature>
<evidence type="ECO:0000313" key="8">
    <source>
        <dbReference type="Proteomes" id="UP000474640"/>
    </source>
</evidence>
<dbReference type="GO" id="GO:0061630">
    <property type="term" value="F:ubiquitin protein ligase activity"/>
    <property type="evidence" value="ECO:0007669"/>
    <property type="project" value="TreeGrafter"/>
</dbReference>
<organism evidence="7 8">
    <name type="scientific">Orbilia oligospora</name>
    <name type="common">Nematode-trapping fungus</name>
    <name type="synonym">Arthrobotrys oligospora</name>
    <dbReference type="NCBI Taxonomy" id="2813651"/>
    <lineage>
        <taxon>Eukaryota</taxon>
        <taxon>Fungi</taxon>
        <taxon>Dikarya</taxon>
        <taxon>Ascomycota</taxon>
        <taxon>Pezizomycotina</taxon>
        <taxon>Orbiliomycetes</taxon>
        <taxon>Orbiliales</taxon>
        <taxon>Orbiliaceae</taxon>
        <taxon>Orbilia</taxon>
    </lineage>
</organism>
<dbReference type="PANTHER" id="PTHR45622">
    <property type="entry name" value="UBIQUITIN-PROTEIN LIGASE E3A-RELATED"/>
    <property type="match status" value="1"/>
</dbReference>
<feature type="domain" description="RCC1-like" evidence="6">
    <location>
        <begin position="28"/>
        <end position="381"/>
    </location>
</feature>
<dbReference type="EMBL" id="JAABOJ010000041">
    <property type="protein sequence ID" value="KAF3274852.1"/>
    <property type="molecule type" value="Genomic_DNA"/>
</dbReference>
<dbReference type="PANTHER" id="PTHR45622:SF70">
    <property type="entry name" value="SECRETION-REGULATING GUANINE NUCLEOTIDE EXCHANGE FACTOR"/>
    <property type="match status" value="1"/>
</dbReference>
<dbReference type="Pfam" id="PF20981">
    <property type="entry name" value="AAR2_1st"/>
    <property type="match status" value="1"/>
</dbReference>
<feature type="compositionally biased region" description="Polar residues" evidence="3">
    <location>
        <begin position="624"/>
        <end position="645"/>
    </location>
</feature>
<evidence type="ECO:0000313" key="7">
    <source>
        <dbReference type="EMBL" id="KAF3274852.1"/>
    </source>
</evidence>
<evidence type="ECO:0000256" key="2">
    <source>
        <dbReference type="PROSITE-ProRule" id="PRU00235"/>
    </source>
</evidence>
<sequence>MGDTQLPLPSSSMGGVSQLSHSPSNYRLFSFGSNSLGQLGICHVEDARTPTELFPPCPSGMNITTGGNHTFISSNGSNVAYATGDNTFGQCCIASSIKPSNDSSQSITTKFTTIIPPSPTARWQAISSGWQFSIFVSSDNTVYSCGNGPRGELGLGSSVTTARSLTQIPSFPPPGTTVVQIVSTVEHTLALLSNGHVYGWGNGRKGQLGLLETGQKHIWEPTKLRLDLPEGFEIAGIAAGREFSAFISADGEIHVIGSDKWGVIKSKPSNKVSGWRTFAAGWGAIYILTIEGKVLAWGRGTHGQLPPDDLPLLGKLAVGSEHALGIGLDGKLYAWGWGEHGNCGTLSKDQGEVVRWKHEVSIDGLAEGSYRIDGIAAGCATSWVWTTSKDSANIPPGIHFCYFSPTSDPIDPSSTESRITDLDNPTLNSSSLHFRTGFFFTASPSVPYIIKKWCSKTEALLSEPDIPSIEIENIKKNLQEIYRGHLSPYEKLQVPEEKLFVWNSLVSTTLSKSQATLTRILGPGWGCESTRETKWEKEELDEAIRSKTEITGSRKMFGPEKPSDTESDPSKERESLDYTQINLKRTWPLDAVGRERTVWARDRSWVLTDIFRKLSPKYGERQSEGSLATADSTAKSLSGNLPSSGDTEDGQAAMLAELSISFVLTVLLANYSSAVQFKHILEISLTAGEAIKSHTKFFVKLVGLIEDMLKAARLVVGEKAESDDEDDEEAVGIPVEDTVLEEFVSGGDAWLIKLLRGFNRELKDIDEVKDKKELDKLKEGFEKLERFCRRVGWYLDDQYVRKGMVDLPPEEGGGRIEVELEDMEGEDERGEFAPVIVEL</sequence>
<evidence type="ECO:0000256" key="1">
    <source>
        <dbReference type="ARBA" id="ARBA00022737"/>
    </source>
</evidence>
<accession>A0A7C8R6Z2</accession>
<dbReference type="InterPro" id="IPR033647">
    <property type="entry name" value="Aar2_N"/>
</dbReference>
<reference evidence="7 8" key="1">
    <citation type="submission" date="2020-01" db="EMBL/GenBank/DDBJ databases">
        <authorList>
            <person name="Palmer J.M."/>
        </authorList>
    </citation>
    <scope>NUCLEOTIDE SEQUENCE [LARGE SCALE GENOMIC DNA]</scope>
    <source>
        <strain evidence="7 8">TWF970</strain>
    </source>
</reference>
<dbReference type="Pfam" id="PF05282">
    <property type="entry name" value="AAR2"/>
    <property type="match status" value="1"/>
</dbReference>
<dbReference type="Gene3D" id="2.60.34.20">
    <property type="match status" value="1"/>
</dbReference>
<feature type="domain" description="AAR2 N-terminal" evidence="5">
    <location>
        <begin position="393"/>
        <end position="521"/>
    </location>
</feature>
<dbReference type="OrthoDB" id="5370059at2759"/>
<feature type="repeat" description="RCC1" evidence="2">
    <location>
        <begin position="140"/>
        <end position="194"/>
    </location>
</feature>
<dbReference type="InterPro" id="IPR033648">
    <property type="entry name" value="AAR2_C"/>
</dbReference>
<dbReference type="Pfam" id="PF25390">
    <property type="entry name" value="WD40_RLD"/>
    <property type="match status" value="1"/>
</dbReference>
<feature type="repeat" description="RCC1" evidence="2">
    <location>
        <begin position="195"/>
        <end position="250"/>
    </location>
</feature>
<dbReference type="AlphaFoldDB" id="A0A7C8R6Z2"/>
<dbReference type="GO" id="GO:0005737">
    <property type="term" value="C:cytoplasm"/>
    <property type="evidence" value="ECO:0007669"/>
    <property type="project" value="TreeGrafter"/>
</dbReference>
<keyword evidence="1" id="KW-0677">Repeat</keyword>
<dbReference type="SUPFAM" id="SSF50985">
    <property type="entry name" value="RCC1/BLIP-II"/>
    <property type="match status" value="1"/>
</dbReference>
<comment type="caution">
    <text evidence="7">The sequence shown here is derived from an EMBL/GenBank/DDBJ whole genome shotgun (WGS) entry which is preliminary data.</text>
</comment>
<feature type="repeat" description="RCC1" evidence="2">
    <location>
        <begin position="26"/>
        <end position="76"/>
    </location>
</feature>
<evidence type="ECO:0000256" key="3">
    <source>
        <dbReference type="SAM" id="MobiDB-lite"/>
    </source>
</evidence>
<dbReference type="CDD" id="cd13777">
    <property type="entry name" value="Aar2_N"/>
    <property type="match status" value="1"/>
</dbReference>
<dbReference type="InterPro" id="IPR051709">
    <property type="entry name" value="Ub-ligase/GTPase-reg"/>
</dbReference>
<evidence type="ECO:0000259" key="4">
    <source>
        <dbReference type="Pfam" id="PF05282"/>
    </source>
</evidence>
<dbReference type="PRINTS" id="PR00633">
    <property type="entry name" value="RCCNDNSATION"/>
</dbReference>
<feature type="repeat" description="RCC1" evidence="2">
    <location>
        <begin position="292"/>
        <end position="329"/>
    </location>
</feature>
<dbReference type="InterPro" id="IPR000408">
    <property type="entry name" value="Reg_chr_condens"/>
</dbReference>